<sequence>MAAARPIAPGRLLHLLSQTRQIQNVQDRHVILMALLIRRRQRHARQRRRWWVKPWIERRVLFGQYDNLMTELQGDFLNYMRMPAETFLVLLQRITPRIEKSYRYRQPLDPGLKLAITLRYLATGNSYKTLQYAFRVAHNTISLFIPEVCLAIISEYQDEVFSCPITTDEWSEVAQTYADTWNFHHVCGALDGKHIAIRNPPGSGTIYYNYKGFYSLTLLALVDGNYEFLWADVGNPGSSLDAQVFNHSPLRHGLENGTLGLPDPDPLPDDDRDTPYFLIGDDVFPLRTWMQKPYSNREQTDEERIFNYRLSRARRVVENSFGILAHRWRCLLSTLQLDPEKARTVIMACMCLHNLMRDRFPGLQNIDVDHEDELGNHIPGAWRNAAVLQDVERVGGGYQANKEGKKLRTYLKHYYNSPVGSLPWQQHMI</sequence>
<evidence type="ECO:0000256" key="3">
    <source>
        <dbReference type="ARBA" id="ARBA00006958"/>
    </source>
</evidence>
<name>A0ABM0GP73_SACKO</name>
<evidence type="ECO:0000313" key="10">
    <source>
        <dbReference type="RefSeq" id="XP_002734285.1"/>
    </source>
</evidence>
<dbReference type="PANTHER" id="PTHR22930">
    <property type="match status" value="1"/>
</dbReference>
<dbReference type="GeneID" id="100377268"/>
<comment type="cofactor">
    <cofactor evidence="1">
        <name>a divalent metal cation</name>
        <dbReference type="ChEBI" id="CHEBI:60240"/>
    </cofactor>
</comment>
<organism evidence="9 10">
    <name type="scientific">Saccoglossus kowalevskii</name>
    <name type="common">Acorn worm</name>
    <dbReference type="NCBI Taxonomy" id="10224"/>
    <lineage>
        <taxon>Eukaryota</taxon>
        <taxon>Metazoa</taxon>
        <taxon>Hemichordata</taxon>
        <taxon>Enteropneusta</taxon>
        <taxon>Harrimaniidae</taxon>
        <taxon>Saccoglossus</taxon>
    </lineage>
</organism>
<evidence type="ECO:0000259" key="8">
    <source>
        <dbReference type="Pfam" id="PF13359"/>
    </source>
</evidence>
<proteinExistence type="inferred from homology"/>
<keyword evidence="9" id="KW-1185">Reference proteome</keyword>
<accession>A0ABM0GP73</accession>
<evidence type="ECO:0000256" key="5">
    <source>
        <dbReference type="ARBA" id="ARBA00022723"/>
    </source>
</evidence>
<gene>
    <name evidence="10" type="primary">LOC100377268</name>
</gene>
<dbReference type="PANTHER" id="PTHR22930:SF269">
    <property type="entry name" value="NUCLEASE HARBI1-LIKE PROTEIN"/>
    <property type="match status" value="1"/>
</dbReference>
<evidence type="ECO:0000256" key="2">
    <source>
        <dbReference type="ARBA" id="ARBA00004123"/>
    </source>
</evidence>
<comment type="similarity">
    <text evidence="3">Belongs to the HARBI1 family.</text>
</comment>
<reference evidence="10" key="1">
    <citation type="submission" date="2025-08" db="UniProtKB">
        <authorList>
            <consortium name="RefSeq"/>
        </authorList>
    </citation>
    <scope>IDENTIFICATION</scope>
    <source>
        <tissue evidence="10">Testes</tissue>
    </source>
</reference>
<keyword evidence="5" id="KW-0479">Metal-binding</keyword>
<dbReference type="Proteomes" id="UP000694865">
    <property type="component" value="Unplaced"/>
</dbReference>
<evidence type="ECO:0000256" key="6">
    <source>
        <dbReference type="ARBA" id="ARBA00022801"/>
    </source>
</evidence>
<evidence type="ECO:0000256" key="1">
    <source>
        <dbReference type="ARBA" id="ARBA00001968"/>
    </source>
</evidence>
<dbReference type="Pfam" id="PF13359">
    <property type="entry name" value="DDE_Tnp_4"/>
    <property type="match status" value="1"/>
</dbReference>
<keyword evidence="7" id="KW-0539">Nucleus</keyword>
<feature type="domain" description="DDE Tnp4" evidence="8">
    <location>
        <begin position="190"/>
        <end position="354"/>
    </location>
</feature>
<keyword evidence="6" id="KW-0378">Hydrolase</keyword>
<dbReference type="RefSeq" id="XP_002734285.1">
    <property type="nucleotide sequence ID" value="XM_002734239.1"/>
</dbReference>
<dbReference type="InterPro" id="IPR027806">
    <property type="entry name" value="HARBI1_dom"/>
</dbReference>
<comment type="subcellular location">
    <subcellularLocation>
        <location evidence="2">Nucleus</location>
    </subcellularLocation>
</comment>
<keyword evidence="4" id="KW-0540">Nuclease</keyword>
<evidence type="ECO:0000256" key="4">
    <source>
        <dbReference type="ARBA" id="ARBA00022722"/>
    </source>
</evidence>
<dbReference type="InterPro" id="IPR045249">
    <property type="entry name" value="HARBI1-like"/>
</dbReference>
<evidence type="ECO:0000256" key="7">
    <source>
        <dbReference type="ARBA" id="ARBA00023242"/>
    </source>
</evidence>
<evidence type="ECO:0000313" key="9">
    <source>
        <dbReference type="Proteomes" id="UP000694865"/>
    </source>
</evidence>
<protein>
    <submittedName>
        <fullName evidence="10">Nuclease HARBI1-like</fullName>
    </submittedName>
</protein>